<proteinExistence type="inferred from homology"/>
<dbReference type="PANTHER" id="PTHR15829">
    <property type="entry name" value="PROTEIN KINASE PKN/PRK1, EFFECTOR"/>
    <property type="match status" value="1"/>
</dbReference>
<dbReference type="InterPro" id="IPR026136">
    <property type="entry name" value="RIPOR3"/>
</dbReference>
<feature type="compositionally biased region" description="Low complexity" evidence="2">
    <location>
        <begin position="117"/>
        <end position="132"/>
    </location>
</feature>
<evidence type="ECO:0000313" key="5">
    <source>
        <dbReference type="Proteomes" id="UP001347796"/>
    </source>
</evidence>
<sequence length="1000" mass="111960">MTGKRESFYDEPLVLPRYYEKVCRMKHPPDRYVKRKVVSSKSGLRNSLTRCWRSNSIRSNKQGTSHKYGLSLDRKQNGRPTNHSTSSMTRILEHDNSHDNMSLKEGRGRGPVSVTRSQSFGGMSSKSSSSSSTPVLGDTIKRTPRVYTHPQHASRNVGISFRKSPKVPKVPRPNRALLIFESVKKGLGEFIHATKEDMLHLQTNDSTASQGKLHEIEKQIKSAERYLKKLEFHLAKIDELYDCYLVHQQLREGARTMARAFTTSPGHRKDSITNVKYGYKECSQTLCAIEAQLENMLGTFHCKLKGMAGFARLCPGDVFEVTIRHGPQKWKTKGRIEKNNTQKWDTPEFTFKALVGDVLSIKALESRSFKSVLLGQKNCEVKDLFSANPQLMTISINFNGSLKLSIVITWNPLEGMDESITFFEAPTRSATTPRRRPVSVVALNGQYSNSYSDLGHERRYSSPIHMLRSKEDFSVFGSSTSLPVVRGGYDSPSYHSPLLRLKENTVYTSSDESHSSLISQTVLGSGALSPPIVPQTRFPGVFSQTIVTRDEPTHVEEALVNLTTSMEDFLGQYPELQYLEEVVVSLEQFLRKRSRCSSRSSSISVSIESALEAFDFLNTEESVEDLDHSPEESRTSSIENILVSPESTAKTGDSGIESLAKRLSEDTQLGSSLGSSPVPPSTGNEQVDHALLFHLNYCDRLLESLGNFGPLKCREFYALDKLKTQSGIIAALLKIARSGPNVDLHPIMAELTDDKSIKEFWVMCVDQNLLFLHPEKLVYMMEQKFGQRLQDAANISPTRAFWHVMSKILDIPTYQPEKLKSSHIVTLHQFMSYFTSEGGLQKLDDVTHDIALTDRLCSGNPDIVIKSILTQREELPSPLCLKVIGSLLCGGVNKEIQQSAASYLKLVSKNKQTRDKAMIVFVEGLEDMLPEVRAGSCMALSVIEAVECTDQLVFVCQSDDSTTVRRKAKDALFSLGDEGRKAFEETQLTTHGFQGLQMRK</sequence>
<feature type="compositionally biased region" description="Polar residues" evidence="2">
    <location>
        <begin position="635"/>
        <end position="651"/>
    </location>
</feature>
<comment type="similarity">
    <text evidence="1">Belongs to the RIPOR family.</text>
</comment>
<name>A0AAN8K8B1_PATCE</name>
<dbReference type="EMBL" id="JAZGQO010000002">
    <property type="protein sequence ID" value="KAK6190438.1"/>
    <property type="molecule type" value="Genomic_DNA"/>
</dbReference>
<feature type="region of interest" description="Disordered" evidence="2">
    <location>
        <begin position="55"/>
        <end position="145"/>
    </location>
</feature>
<protein>
    <recommendedName>
        <fullName evidence="3">FAM65 N-terminal domain-containing protein</fullName>
    </recommendedName>
</protein>
<feature type="compositionally biased region" description="Basic and acidic residues" evidence="2">
    <location>
        <begin position="625"/>
        <end position="634"/>
    </location>
</feature>
<evidence type="ECO:0000256" key="1">
    <source>
        <dbReference type="ARBA" id="ARBA00005744"/>
    </source>
</evidence>
<evidence type="ECO:0000313" key="4">
    <source>
        <dbReference type="EMBL" id="KAK6190438.1"/>
    </source>
</evidence>
<reference evidence="4 5" key="1">
    <citation type="submission" date="2024-01" db="EMBL/GenBank/DDBJ databases">
        <title>The genome of the rayed Mediterranean limpet Patella caerulea (Linnaeus, 1758).</title>
        <authorList>
            <person name="Anh-Thu Weber A."/>
            <person name="Halstead-Nussloch G."/>
        </authorList>
    </citation>
    <scope>NUCLEOTIDE SEQUENCE [LARGE SCALE GENOMIC DNA]</scope>
    <source>
        <strain evidence="4">AATW-2023a</strain>
        <tissue evidence="4">Whole specimen</tissue>
    </source>
</reference>
<evidence type="ECO:0000259" key="3">
    <source>
        <dbReference type="Pfam" id="PF15903"/>
    </source>
</evidence>
<dbReference type="Proteomes" id="UP001347796">
    <property type="component" value="Unassembled WGS sequence"/>
</dbReference>
<comment type="caution">
    <text evidence="4">The sequence shown here is derived from an EMBL/GenBank/DDBJ whole genome shotgun (WGS) entry which is preliminary data.</text>
</comment>
<keyword evidence="5" id="KW-1185">Reference proteome</keyword>
<organism evidence="4 5">
    <name type="scientific">Patella caerulea</name>
    <name type="common">Rayed Mediterranean limpet</name>
    <dbReference type="NCBI Taxonomy" id="87958"/>
    <lineage>
        <taxon>Eukaryota</taxon>
        <taxon>Metazoa</taxon>
        <taxon>Spiralia</taxon>
        <taxon>Lophotrochozoa</taxon>
        <taxon>Mollusca</taxon>
        <taxon>Gastropoda</taxon>
        <taxon>Patellogastropoda</taxon>
        <taxon>Patelloidea</taxon>
        <taxon>Patellidae</taxon>
        <taxon>Patella</taxon>
    </lineage>
</organism>
<feature type="domain" description="FAM65 N-terminal" evidence="3">
    <location>
        <begin position="114"/>
        <end position="436"/>
    </location>
</feature>
<dbReference type="Pfam" id="PF15903">
    <property type="entry name" value="PL48"/>
    <property type="match status" value="1"/>
</dbReference>
<dbReference type="PANTHER" id="PTHR15829:SF13">
    <property type="entry name" value="FAM65 N-TERMINAL DOMAIN-CONTAINING PROTEIN"/>
    <property type="match status" value="1"/>
</dbReference>
<dbReference type="InterPro" id="IPR031780">
    <property type="entry name" value="FAM65_N"/>
</dbReference>
<gene>
    <name evidence="4" type="ORF">SNE40_002307</name>
</gene>
<evidence type="ECO:0000256" key="2">
    <source>
        <dbReference type="SAM" id="MobiDB-lite"/>
    </source>
</evidence>
<feature type="compositionally biased region" description="Basic and acidic residues" evidence="2">
    <location>
        <begin position="91"/>
        <end position="108"/>
    </location>
</feature>
<feature type="region of interest" description="Disordered" evidence="2">
    <location>
        <begin position="622"/>
        <end position="655"/>
    </location>
</feature>
<accession>A0AAN8K8B1</accession>
<dbReference type="AlphaFoldDB" id="A0AAN8K8B1"/>
<feature type="compositionally biased region" description="Polar residues" evidence="2">
    <location>
        <begin position="55"/>
        <end position="65"/>
    </location>
</feature>
<feature type="compositionally biased region" description="Polar residues" evidence="2">
    <location>
        <begin position="78"/>
        <end position="89"/>
    </location>
</feature>